<dbReference type="GO" id="GO:0004497">
    <property type="term" value="F:monooxygenase activity"/>
    <property type="evidence" value="ECO:0007669"/>
    <property type="project" value="UniProtKB-KW"/>
</dbReference>
<evidence type="ECO:0000256" key="1">
    <source>
        <dbReference type="ARBA" id="ARBA00001971"/>
    </source>
</evidence>
<dbReference type="Pfam" id="PF00067">
    <property type="entry name" value="p450"/>
    <property type="match status" value="2"/>
</dbReference>
<comment type="cofactor">
    <cofactor evidence="1">
        <name>heme</name>
        <dbReference type="ChEBI" id="CHEBI:30413"/>
    </cofactor>
</comment>
<dbReference type="AlphaFoldDB" id="A0A5N8VT81"/>
<dbReference type="PANTHER" id="PTHR46696">
    <property type="entry name" value="P450, PUTATIVE (EUROFUNG)-RELATED"/>
    <property type="match status" value="1"/>
</dbReference>
<keyword evidence="4" id="KW-0479">Metal-binding</keyword>
<comment type="caution">
    <text evidence="9">The sequence shown here is derived from an EMBL/GenBank/DDBJ whole genome shotgun (WGS) entry which is preliminary data.</text>
</comment>
<dbReference type="InterPro" id="IPR036396">
    <property type="entry name" value="Cyt_P450_sf"/>
</dbReference>
<feature type="compositionally biased region" description="Basic and acidic residues" evidence="8">
    <location>
        <begin position="63"/>
        <end position="76"/>
    </location>
</feature>
<name>A0A5N8VT81_9ACTN</name>
<protein>
    <submittedName>
        <fullName evidence="9">Cytochrome P450</fullName>
    </submittedName>
</protein>
<dbReference type="PRINTS" id="PR00359">
    <property type="entry name" value="BP450"/>
</dbReference>
<dbReference type="InterPro" id="IPR002397">
    <property type="entry name" value="Cyt_P450_B"/>
</dbReference>
<dbReference type="GO" id="GO:0016705">
    <property type="term" value="F:oxidoreductase activity, acting on paired donors, with incorporation or reduction of molecular oxygen"/>
    <property type="evidence" value="ECO:0007669"/>
    <property type="project" value="InterPro"/>
</dbReference>
<sequence length="404" mass="45078">MTTTSDSAASQLPFDRPNALDVSLMYEALRREAPVTRVTTPVGDPAWLVTSYQEARQIYADSRFVRSHPEPEKASRVTDGALAAGPTQDPENERFRHERMRGMLAPAFSARRMRLLSGRIEELVVECLDDMQAAHDARPGEPVDLHELLAFNLPVRVICELIGVPYEDRDFFTGLSERLGGATADARVAMGELSSYMLTLAAEKRKNPTTDVISDFVAMQEKDPTFVDTEMSRLAAGLLFAGHETTSTRINLGVMFLLSEPSRRDQFLKDPDGQVNAMVEEVLRMSAAFGLGLPRYAQEDVEIGGVTIARGDLVLISNDAANRDAAVFEDPHEFKMDRKPNTHLAFAHGMYVCLGSNLARSELRLVFPALFRRFPTMRLAVDVDDIKMDSYRLNNVVERVPVIW</sequence>
<proteinExistence type="inferred from homology"/>
<dbReference type="OrthoDB" id="3804058at2"/>
<keyword evidence="3" id="KW-0349">Heme</keyword>
<evidence type="ECO:0000256" key="2">
    <source>
        <dbReference type="ARBA" id="ARBA00010617"/>
    </source>
</evidence>
<evidence type="ECO:0000256" key="5">
    <source>
        <dbReference type="ARBA" id="ARBA00023002"/>
    </source>
</evidence>
<keyword evidence="7" id="KW-0503">Monooxygenase</keyword>
<dbReference type="Proteomes" id="UP000326979">
    <property type="component" value="Unassembled WGS sequence"/>
</dbReference>
<keyword evidence="6" id="KW-0408">Iron</keyword>
<gene>
    <name evidence="9" type="ORF">FNH04_00265</name>
</gene>
<dbReference type="GO" id="GO:0020037">
    <property type="term" value="F:heme binding"/>
    <property type="evidence" value="ECO:0007669"/>
    <property type="project" value="InterPro"/>
</dbReference>
<dbReference type="CDD" id="cd11031">
    <property type="entry name" value="Cyp158A-like"/>
    <property type="match status" value="1"/>
</dbReference>
<evidence type="ECO:0000256" key="6">
    <source>
        <dbReference type="ARBA" id="ARBA00023004"/>
    </source>
</evidence>
<evidence type="ECO:0000313" key="9">
    <source>
        <dbReference type="EMBL" id="MPY38453.1"/>
    </source>
</evidence>
<evidence type="ECO:0000313" key="10">
    <source>
        <dbReference type="Proteomes" id="UP000326979"/>
    </source>
</evidence>
<keyword evidence="10" id="KW-1185">Reference proteome</keyword>
<evidence type="ECO:0000256" key="7">
    <source>
        <dbReference type="ARBA" id="ARBA00023033"/>
    </source>
</evidence>
<organism evidence="9 10">
    <name type="scientific">Streptomyces phyllanthi</name>
    <dbReference type="NCBI Taxonomy" id="1803180"/>
    <lineage>
        <taxon>Bacteria</taxon>
        <taxon>Bacillati</taxon>
        <taxon>Actinomycetota</taxon>
        <taxon>Actinomycetes</taxon>
        <taxon>Kitasatosporales</taxon>
        <taxon>Streptomycetaceae</taxon>
        <taxon>Streptomyces</taxon>
    </lineage>
</organism>
<feature type="region of interest" description="Disordered" evidence="8">
    <location>
        <begin position="63"/>
        <end position="90"/>
    </location>
</feature>
<evidence type="ECO:0000256" key="4">
    <source>
        <dbReference type="ARBA" id="ARBA00022723"/>
    </source>
</evidence>
<dbReference type="EMBL" id="VJZE01000001">
    <property type="protein sequence ID" value="MPY38453.1"/>
    <property type="molecule type" value="Genomic_DNA"/>
</dbReference>
<reference evidence="9 10" key="1">
    <citation type="submission" date="2019-07" db="EMBL/GenBank/DDBJ databases">
        <title>New species of Amycolatopsis and Streptomyces.</title>
        <authorList>
            <person name="Duangmal K."/>
            <person name="Teo W.F.A."/>
            <person name="Lipun K."/>
        </authorList>
    </citation>
    <scope>NUCLEOTIDE SEQUENCE [LARGE SCALE GENOMIC DNA]</scope>
    <source>
        <strain evidence="9 10">TISTR 2346</strain>
    </source>
</reference>
<dbReference type="PANTHER" id="PTHR46696:SF5">
    <property type="entry name" value="CYTOCHROME P450 BJ-1"/>
    <property type="match status" value="1"/>
</dbReference>
<dbReference type="PRINTS" id="PR00385">
    <property type="entry name" value="P450"/>
</dbReference>
<evidence type="ECO:0000256" key="8">
    <source>
        <dbReference type="SAM" id="MobiDB-lite"/>
    </source>
</evidence>
<dbReference type="FunFam" id="1.10.630.10:FF:000018">
    <property type="entry name" value="Cytochrome P450 monooxygenase"/>
    <property type="match status" value="1"/>
</dbReference>
<dbReference type="RefSeq" id="WP_152779128.1">
    <property type="nucleotide sequence ID" value="NZ_BAABEQ010000021.1"/>
</dbReference>
<dbReference type="InterPro" id="IPR001128">
    <property type="entry name" value="Cyt_P450"/>
</dbReference>
<dbReference type="SUPFAM" id="SSF48264">
    <property type="entry name" value="Cytochrome P450"/>
    <property type="match status" value="1"/>
</dbReference>
<dbReference type="Gene3D" id="1.10.630.10">
    <property type="entry name" value="Cytochrome P450"/>
    <property type="match status" value="1"/>
</dbReference>
<comment type="similarity">
    <text evidence="2">Belongs to the cytochrome P450 family.</text>
</comment>
<evidence type="ECO:0000256" key="3">
    <source>
        <dbReference type="ARBA" id="ARBA00022617"/>
    </source>
</evidence>
<keyword evidence="5" id="KW-0560">Oxidoreductase</keyword>
<accession>A0A5N8VT81</accession>
<dbReference type="GO" id="GO:0005506">
    <property type="term" value="F:iron ion binding"/>
    <property type="evidence" value="ECO:0007669"/>
    <property type="project" value="InterPro"/>
</dbReference>